<evidence type="ECO:0000313" key="1">
    <source>
        <dbReference type="EMBL" id="MED6139933.1"/>
    </source>
</evidence>
<evidence type="ECO:0000313" key="2">
    <source>
        <dbReference type="Proteomes" id="UP001341840"/>
    </source>
</evidence>
<proteinExistence type="predicted"/>
<dbReference type="EMBL" id="JASCZI010062023">
    <property type="protein sequence ID" value="MED6139933.1"/>
    <property type="molecule type" value="Genomic_DNA"/>
</dbReference>
<gene>
    <name evidence="1" type="ORF">PIB30_088496</name>
</gene>
<name>A0ABU6SVG4_9FABA</name>
<accession>A0ABU6SVG4</accession>
<organism evidence="1 2">
    <name type="scientific">Stylosanthes scabra</name>
    <dbReference type="NCBI Taxonomy" id="79078"/>
    <lineage>
        <taxon>Eukaryota</taxon>
        <taxon>Viridiplantae</taxon>
        <taxon>Streptophyta</taxon>
        <taxon>Embryophyta</taxon>
        <taxon>Tracheophyta</taxon>
        <taxon>Spermatophyta</taxon>
        <taxon>Magnoliopsida</taxon>
        <taxon>eudicotyledons</taxon>
        <taxon>Gunneridae</taxon>
        <taxon>Pentapetalae</taxon>
        <taxon>rosids</taxon>
        <taxon>fabids</taxon>
        <taxon>Fabales</taxon>
        <taxon>Fabaceae</taxon>
        <taxon>Papilionoideae</taxon>
        <taxon>50 kb inversion clade</taxon>
        <taxon>dalbergioids sensu lato</taxon>
        <taxon>Dalbergieae</taxon>
        <taxon>Pterocarpus clade</taxon>
        <taxon>Stylosanthes</taxon>
    </lineage>
</organism>
<dbReference type="Proteomes" id="UP001341840">
    <property type="component" value="Unassembled WGS sequence"/>
</dbReference>
<reference evidence="1 2" key="1">
    <citation type="journal article" date="2023" name="Plants (Basel)">
        <title>Bridging the Gap: Combining Genomics and Transcriptomics Approaches to Understand Stylosanthes scabra, an Orphan Legume from the Brazilian Caatinga.</title>
        <authorList>
            <person name="Ferreira-Neto J.R.C."/>
            <person name="da Silva M.D."/>
            <person name="Binneck E."/>
            <person name="de Melo N.F."/>
            <person name="da Silva R.H."/>
            <person name="de Melo A.L.T.M."/>
            <person name="Pandolfi V."/>
            <person name="Bustamante F.O."/>
            <person name="Brasileiro-Vidal A.C."/>
            <person name="Benko-Iseppon A.M."/>
        </authorList>
    </citation>
    <scope>NUCLEOTIDE SEQUENCE [LARGE SCALE GENOMIC DNA]</scope>
    <source>
        <tissue evidence="1">Leaves</tissue>
    </source>
</reference>
<sequence>MKKTKKKKGSFDPCTLFRDRAPCLAPARVWRIRAIPRRIRAVAWIAFGRSCSMASRRHALEWRPRAVPWRVRALPLVALGKHSGIIAPPCAPHGALARCPGT</sequence>
<protein>
    <submittedName>
        <fullName evidence="1">Uncharacterized protein</fullName>
    </submittedName>
</protein>
<keyword evidence="2" id="KW-1185">Reference proteome</keyword>
<comment type="caution">
    <text evidence="1">The sequence shown here is derived from an EMBL/GenBank/DDBJ whole genome shotgun (WGS) entry which is preliminary data.</text>
</comment>